<dbReference type="EMBL" id="CP022515">
    <property type="protein sequence ID" value="ASO04648.1"/>
    <property type="molecule type" value="Genomic_DNA"/>
</dbReference>
<dbReference type="Proteomes" id="UP000204551">
    <property type="component" value="Chromosome"/>
</dbReference>
<evidence type="ECO:0000259" key="7">
    <source>
        <dbReference type="Pfam" id="PF00884"/>
    </source>
</evidence>
<comment type="similarity">
    <text evidence="2">Belongs to the sulfatase family.</text>
</comment>
<reference evidence="8 9" key="1">
    <citation type="submission" date="2017-07" db="EMBL/GenBank/DDBJ databases">
        <title>Genome Sequence of Arenibacter algicola Strain SMS7 Isolated from a culture of the Diatom Skeletonema marinoi.</title>
        <authorList>
            <person name="Topel M."/>
            <person name="Pinder M.I.M."/>
            <person name="Johansson O.N."/>
            <person name="Kourtchenko O."/>
            <person name="Godhe A."/>
            <person name="Clarke A.K."/>
        </authorList>
    </citation>
    <scope>NUCLEOTIDE SEQUENCE [LARGE SCALE GENOMIC DNA]</scope>
    <source>
        <strain evidence="8 9">SMS7</strain>
    </source>
</reference>
<dbReference type="Pfam" id="PF00884">
    <property type="entry name" value="Sulfatase"/>
    <property type="match status" value="1"/>
</dbReference>
<keyword evidence="6" id="KW-0106">Calcium</keyword>
<name>A0A221UTX5_9FLAO</name>
<evidence type="ECO:0000256" key="5">
    <source>
        <dbReference type="ARBA" id="ARBA00022801"/>
    </source>
</evidence>
<evidence type="ECO:0000256" key="4">
    <source>
        <dbReference type="ARBA" id="ARBA00022729"/>
    </source>
</evidence>
<gene>
    <name evidence="8" type="ORF">AREALGSMS7_01173</name>
</gene>
<dbReference type="KEGG" id="aalg:AREALGSMS7_01173"/>
<dbReference type="GO" id="GO:0004423">
    <property type="term" value="F:iduronate-2-sulfatase activity"/>
    <property type="evidence" value="ECO:0007669"/>
    <property type="project" value="InterPro"/>
</dbReference>
<feature type="domain" description="Sulfatase N-terminal" evidence="7">
    <location>
        <begin position="30"/>
        <end position="373"/>
    </location>
</feature>
<dbReference type="PANTHER" id="PTHR45953:SF1">
    <property type="entry name" value="IDURONATE 2-SULFATASE"/>
    <property type="match status" value="1"/>
</dbReference>
<evidence type="ECO:0000256" key="1">
    <source>
        <dbReference type="ARBA" id="ARBA00001913"/>
    </source>
</evidence>
<dbReference type="SUPFAM" id="SSF53649">
    <property type="entry name" value="Alkaline phosphatase-like"/>
    <property type="match status" value="1"/>
</dbReference>
<dbReference type="PANTHER" id="PTHR45953">
    <property type="entry name" value="IDURONATE 2-SULFATASE"/>
    <property type="match status" value="1"/>
</dbReference>
<protein>
    <submittedName>
        <fullName evidence="8">Choline-sulfatase</fullName>
        <ecNumber evidence="8">3.1.6.6</ecNumber>
    </submittedName>
</protein>
<evidence type="ECO:0000256" key="2">
    <source>
        <dbReference type="ARBA" id="ARBA00008779"/>
    </source>
</evidence>
<proteinExistence type="inferred from homology"/>
<dbReference type="GO" id="GO:0046872">
    <property type="term" value="F:metal ion binding"/>
    <property type="evidence" value="ECO:0007669"/>
    <property type="project" value="UniProtKB-KW"/>
</dbReference>
<dbReference type="InterPro" id="IPR000917">
    <property type="entry name" value="Sulfatase_N"/>
</dbReference>
<evidence type="ECO:0000256" key="6">
    <source>
        <dbReference type="ARBA" id="ARBA00022837"/>
    </source>
</evidence>
<keyword evidence="5 8" id="KW-0378">Hydrolase</keyword>
<comment type="cofactor">
    <cofactor evidence="1">
        <name>Ca(2+)</name>
        <dbReference type="ChEBI" id="CHEBI:29108"/>
    </cofactor>
</comment>
<dbReference type="Gene3D" id="3.40.720.10">
    <property type="entry name" value="Alkaline Phosphatase, subunit A"/>
    <property type="match status" value="1"/>
</dbReference>
<evidence type="ECO:0000313" key="9">
    <source>
        <dbReference type="Proteomes" id="UP000204551"/>
    </source>
</evidence>
<accession>A0A221UTX5</accession>
<evidence type="ECO:0000256" key="3">
    <source>
        <dbReference type="ARBA" id="ARBA00022723"/>
    </source>
</evidence>
<dbReference type="AlphaFoldDB" id="A0A221UTX5"/>
<sequence length="485" mass="55493">MKRYLFFVGLIVFFSSSSSIDRFNIADKPKNVLFIVVDDLSTTLSCYGAEGVITPNVDKLSNRGVKFERAYCQASLCNPSRASIMTGRRPDNLRILSNEPHFRGIHPKIITLPEHFKANGYHTVGIGKIFHNWGQALQGDPQSWSEPETNHWATHYSDWYIKERPYQIHSDIKKGPAVQYADVPDEAYLDGRIADAAVNKLRQLKETPFFMAVGLWKPHLPYNAPKKYWDLYDRNKLPELRYPQPINGVPDLAYVDSNEARSYTDVPKQGELSLDKKLELRHGYLAAISYMDAQVGKILDELDRLDLTNKTTIVFLSDHGYHAGEHGQFGKWTNFEVGTRVPLIISSPEIKHLNNATNSIVELVDLYPTLIDLHRLPKPKEYGKLDGISLKPILKNTNHTVKSYAISQISRPLGSGENFDILGSTIRDKDHRYTIWTNRTRNEIIGEEFYDLSNDIMKVENQIINPKFSHSKQELNRKLAEILRQ</sequence>
<dbReference type="RefSeq" id="WP_093977602.1">
    <property type="nucleotide sequence ID" value="NZ_CP022515.1"/>
</dbReference>
<organism evidence="8 9">
    <name type="scientific">Arenibacter algicola</name>
    <dbReference type="NCBI Taxonomy" id="616991"/>
    <lineage>
        <taxon>Bacteria</taxon>
        <taxon>Pseudomonadati</taxon>
        <taxon>Bacteroidota</taxon>
        <taxon>Flavobacteriia</taxon>
        <taxon>Flavobacteriales</taxon>
        <taxon>Flavobacteriaceae</taxon>
        <taxon>Arenibacter</taxon>
    </lineage>
</organism>
<evidence type="ECO:0000313" key="8">
    <source>
        <dbReference type="EMBL" id="ASO04648.1"/>
    </source>
</evidence>
<dbReference type="PROSITE" id="PS00149">
    <property type="entry name" value="SULFATASE_2"/>
    <property type="match status" value="1"/>
</dbReference>
<keyword evidence="4" id="KW-0732">Signal</keyword>
<dbReference type="InterPro" id="IPR035874">
    <property type="entry name" value="IDS"/>
</dbReference>
<dbReference type="GO" id="GO:0005737">
    <property type="term" value="C:cytoplasm"/>
    <property type="evidence" value="ECO:0007669"/>
    <property type="project" value="TreeGrafter"/>
</dbReference>
<keyword evidence="3" id="KW-0479">Metal-binding</keyword>
<dbReference type="InterPro" id="IPR024607">
    <property type="entry name" value="Sulfatase_CS"/>
</dbReference>
<dbReference type="EC" id="3.1.6.6" evidence="8"/>
<dbReference type="InterPro" id="IPR017850">
    <property type="entry name" value="Alkaline_phosphatase_core_sf"/>
</dbReference>
<dbReference type="GO" id="GO:0047753">
    <property type="term" value="F:choline-sulfatase activity"/>
    <property type="evidence" value="ECO:0007669"/>
    <property type="project" value="UniProtKB-EC"/>
</dbReference>
<dbReference type="CDD" id="cd16030">
    <property type="entry name" value="iduronate-2-sulfatase"/>
    <property type="match status" value="1"/>
</dbReference>